<dbReference type="EMBL" id="JBHTJV010000002">
    <property type="protein sequence ID" value="MFD0914841.1"/>
    <property type="molecule type" value="Genomic_DNA"/>
</dbReference>
<dbReference type="CDD" id="cd04485">
    <property type="entry name" value="DnaE_OBF"/>
    <property type="match status" value="1"/>
</dbReference>
<dbReference type="SMART" id="SM00481">
    <property type="entry name" value="POLIIIAc"/>
    <property type="match status" value="1"/>
</dbReference>
<dbReference type="NCBIfam" id="TIGR00594">
    <property type="entry name" value="polc"/>
    <property type="match status" value="1"/>
</dbReference>
<evidence type="ECO:0000256" key="10">
    <source>
        <dbReference type="ARBA" id="ARBA00022932"/>
    </source>
</evidence>
<dbReference type="InterPro" id="IPR004013">
    <property type="entry name" value="PHP_dom"/>
</dbReference>
<keyword evidence="11 13" id="KW-0234">DNA repair</keyword>
<dbReference type="InterPro" id="IPR004805">
    <property type="entry name" value="DnaE2/DnaE/PolC"/>
</dbReference>
<keyword evidence="5 13" id="KW-0963">Cytoplasm</keyword>
<evidence type="ECO:0000256" key="13">
    <source>
        <dbReference type="HAMAP-Rule" id="MF_01902"/>
    </source>
</evidence>
<gene>
    <name evidence="13" type="primary">dnaE2</name>
    <name evidence="16" type="ORF">ACFQ14_00310</name>
</gene>
<feature type="region of interest" description="Disordered" evidence="14">
    <location>
        <begin position="1154"/>
        <end position="1175"/>
    </location>
</feature>
<feature type="compositionally biased region" description="Pro residues" evidence="14">
    <location>
        <begin position="1"/>
        <end position="12"/>
    </location>
</feature>
<feature type="compositionally biased region" description="Basic and acidic residues" evidence="14">
    <location>
        <begin position="1154"/>
        <end position="1168"/>
    </location>
</feature>
<dbReference type="Proteomes" id="UP001597101">
    <property type="component" value="Unassembled WGS sequence"/>
</dbReference>
<evidence type="ECO:0000313" key="17">
    <source>
        <dbReference type="Proteomes" id="UP001597101"/>
    </source>
</evidence>
<evidence type="ECO:0000256" key="4">
    <source>
        <dbReference type="ARBA" id="ARBA00017273"/>
    </source>
</evidence>
<keyword evidence="8 13" id="KW-0235">DNA replication</keyword>
<evidence type="ECO:0000256" key="3">
    <source>
        <dbReference type="ARBA" id="ARBA00012417"/>
    </source>
</evidence>
<dbReference type="Pfam" id="PF01336">
    <property type="entry name" value="tRNA_anti-codon"/>
    <property type="match status" value="1"/>
</dbReference>
<dbReference type="InterPro" id="IPR029460">
    <property type="entry name" value="DNAPol_HHH"/>
</dbReference>
<comment type="similarity">
    <text evidence="2 13">Belongs to the DNA polymerase type-C family. DnaE2 subfamily.</text>
</comment>
<dbReference type="PANTHER" id="PTHR32294">
    <property type="entry name" value="DNA POLYMERASE III SUBUNIT ALPHA"/>
    <property type="match status" value="1"/>
</dbReference>
<evidence type="ECO:0000256" key="7">
    <source>
        <dbReference type="ARBA" id="ARBA00022695"/>
    </source>
</evidence>
<dbReference type="InterPro" id="IPR003141">
    <property type="entry name" value="Pol/His_phosphatase_N"/>
</dbReference>
<comment type="catalytic activity">
    <reaction evidence="12 13">
        <text>DNA(n) + a 2'-deoxyribonucleoside 5'-triphosphate = DNA(n+1) + diphosphate</text>
        <dbReference type="Rhea" id="RHEA:22508"/>
        <dbReference type="Rhea" id="RHEA-COMP:17339"/>
        <dbReference type="Rhea" id="RHEA-COMP:17340"/>
        <dbReference type="ChEBI" id="CHEBI:33019"/>
        <dbReference type="ChEBI" id="CHEBI:61560"/>
        <dbReference type="ChEBI" id="CHEBI:173112"/>
        <dbReference type="EC" id="2.7.7.7"/>
    </reaction>
</comment>
<dbReference type="CDD" id="cd07434">
    <property type="entry name" value="PHP_PolIIIA_DnaE2"/>
    <property type="match status" value="1"/>
</dbReference>
<evidence type="ECO:0000256" key="8">
    <source>
        <dbReference type="ARBA" id="ARBA00022705"/>
    </source>
</evidence>
<organism evidence="16 17">
    <name type="scientific">Pseudahrensia aquimaris</name>
    <dbReference type="NCBI Taxonomy" id="744461"/>
    <lineage>
        <taxon>Bacteria</taxon>
        <taxon>Pseudomonadati</taxon>
        <taxon>Pseudomonadota</taxon>
        <taxon>Alphaproteobacteria</taxon>
        <taxon>Hyphomicrobiales</taxon>
        <taxon>Ahrensiaceae</taxon>
        <taxon>Pseudahrensia</taxon>
    </lineage>
</organism>
<evidence type="ECO:0000256" key="11">
    <source>
        <dbReference type="ARBA" id="ARBA00023204"/>
    </source>
</evidence>
<keyword evidence="9 13" id="KW-0227">DNA damage</keyword>
<feature type="domain" description="Polymerase/histidinol phosphatase N-terminal" evidence="15">
    <location>
        <begin position="33"/>
        <end position="100"/>
    </location>
</feature>
<keyword evidence="10 13" id="KW-0239">DNA-directed DNA polymerase</keyword>
<evidence type="ECO:0000256" key="1">
    <source>
        <dbReference type="ARBA" id="ARBA00004496"/>
    </source>
</evidence>
<dbReference type="InterPro" id="IPR011708">
    <property type="entry name" value="DNA_pol3_alpha_NTPase_dom"/>
</dbReference>
<evidence type="ECO:0000256" key="2">
    <source>
        <dbReference type="ARBA" id="ARBA00007391"/>
    </source>
</evidence>
<evidence type="ECO:0000313" key="16">
    <source>
        <dbReference type="EMBL" id="MFD0914841.1"/>
    </source>
</evidence>
<dbReference type="InterPro" id="IPR004365">
    <property type="entry name" value="NA-bd_OB_tRNA"/>
</dbReference>
<dbReference type="Pfam" id="PF02811">
    <property type="entry name" value="PHP"/>
    <property type="match status" value="1"/>
</dbReference>
<dbReference type="PANTHER" id="PTHR32294:SF4">
    <property type="entry name" value="ERROR-PRONE DNA POLYMERASE"/>
    <property type="match status" value="1"/>
</dbReference>
<evidence type="ECO:0000256" key="12">
    <source>
        <dbReference type="ARBA" id="ARBA00049244"/>
    </source>
</evidence>
<feature type="region of interest" description="Disordered" evidence="14">
    <location>
        <begin position="1"/>
        <end position="26"/>
    </location>
</feature>
<dbReference type="Pfam" id="PF14579">
    <property type="entry name" value="HHH_6"/>
    <property type="match status" value="1"/>
</dbReference>
<evidence type="ECO:0000256" key="14">
    <source>
        <dbReference type="SAM" id="MobiDB-lite"/>
    </source>
</evidence>
<dbReference type="HAMAP" id="MF_01902">
    <property type="entry name" value="DNApol_error_prone"/>
    <property type="match status" value="1"/>
</dbReference>
<dbReference type="Gene3D" id="3.20.20.140">
    <property type="entry name" value="Metal-dependent hydrolases"/>
    <property type="match status" value="1"/>
</dbReference>
<evidence type="ECO:0000256" key="9">
    <source>
        <dbReference type="ARBA" id="ARBA00022763"/>
    </source>
</evidence>
<evidence type="ECO:0000259" key="15">
    <source>
        <dbReference type="SMART" id="SM00481"/>
    </source>
</evidence>
<sequence>MSRPPENPPIPFKRPKASGAEQAASPDGGQAYAELQCLTNFSFLRGASHPGEMVIQAKSLGHTAIGIADSNTLAGVVRAHAEAKREGVQLLVGARIELTDGFSCLCYPSDRKAYGRLCKLLSDGKRSAAKGECDIALSDLVARCEGQVLIVLPPADFDARRNDLTTMISQLKQASQNGVWLALNHLYRGDDRKRMRSIAALASEQSIPLVATNDALYHHPDRRKLQDVVTCIREGCQIGEAGFLLEANAERHLKPAQEMARLFKDYPQAITATQEIVALCDFNLDELQYNYPNEPVPAGKTAQKHLEDLIADSLQERFKGNVPPKVQALLDKELTLIADLKYAHYFLTVHDIVKWARDKNILCQGRGSAANSAVCYYLNVTAVDPEQSSLLFERFLSKERKEPPDIDVDFEHERREEVIQYIYERYGRHRAAIAATVITYRPRSAVREVGKVMGLSEDVTAALASTVWGSWGKEIPEDQIREAGLDLSDPLLKMTVDLTQELLGFPRHLSQHVGGFVLTEDPLEELVPIGNAAMDDRTFIEWDKDDIDELGILKVDVLALGMLTCIAKCFDLVKQHYGLSYNLATIDQENDQVYEMIQRADTLGVFQIESRAQMNMLPRLKPKTFYDLVIEVAIVRPGPIQGDMVHPYLKRRDGIEKVVYPWPTKFPEKRDELEKILGRTLGVPLFQEQAMQIAIDAAEFSPEEANKLRRAMATFRNVGTIHLLQQRMVTKMIERGYDAEFAANCFEQIKGFGSYGFPESHAASFAQLVYVSCWLKCFFPDVFCAALLNSQPMGFYAPAQIVRDAREHGVEVRPVDLNHSHWDNALEAEKEDGHFAIRLGFRQVTGLKQADMEAFIARRTRHIGSPDEARRLTGLSIANLERLASADAFRSMGMDRRQALWAVRGMGGDEQLPLFEAADASALGHDPEVALPEMPLREHVVADYQTHRLSLKAHPMALLRPLYDKGIKSQDPKQAWRKPLRTLQTKDLLKTRQNEWVTIAGVVLVRQKPGTAKGVVFITLEDETGTANIVVWSKLLAKYRRTVMSARLMAVRGKVQREGEVIHVVAQELIDRTADLDALSDDEFELQFANADHVKSPLPEVSSMKRKIERLAARGETAEGDLGIETDRARRNPGVSNANIIPLSRADEVLHPQVERDGWPIDSPDAKRYTSRQSSIEKAKPIVVNQGRHPRNVRIIPKSRDFH</sequence>
<dbReference type="Pfam" id="PF07733">
    <property type="entry name" value="DNA_pol3_alpha"/>
    <property type="match status" value="1"/>
</dbReference>
<proteinExistence type="inferred from homology"/>
<dbReference type="InterPro" id="IPR012340">
    <property type="entry name" value="NA-bd_OB-fold"/>
</dbReference>
<dbReference type="InterPro" id="IPR016195">
    <property type="entry name" value="Pol/histidinol_Pase-like"/>
</dbReference>
<dbReference type="Pfam" id="PF17657">
    <property type="entry name" value="DNA_pol3_finger"/>
    <property type="match status" value="1"/>
</dbReference>
<dbReference type="NCBIfam" id="NF004225">
    <property type="entry name" value="PRK05672.1"/>
    <property type="match status" value="1"/>
</dbReference>
<evidence type="ECO:0000256" key="5">
    <source>
        <dbReference type="ARBA" id="ARBA00022490"/>
    </source>
</evidence>
<comment type="caution">
    <text evidence="16">The sequence shown here is derived from an EMBL/GenBank/DDBJ whole genome shotgun (WGS) entry which is preliminary data.</text>
</comment>
<comment type="function">
    <text evidence="13">DNA polymerase involved in damage-induced mutagenesis and translesion synthesis (TLS). It is not the major replicative DNA polymerase.</text>
</comment>
<dbReference type="EC" id="2.7.7.7" evidence="3 13"/>
<dbReference type="RefSeq" id="WP_377210701.1">
    <property type="nucleotide sequence ID" value="NZ_JBHTJV010000002.1"/>
</dbReference>
<comment type="subcellular location">
    <subcellularLocation>
        <location evidence="1 13">Cytoplasm</location>
    </subcellularLocation>
</comment>
<keyword evidence="7 13" id="KW-0548">Nucleotidyltransferase</keyword>
<dbReference type="Gene3D" id="2.40.50.140">
    <property type="entry name" value="Nucleic acid-binding proteins"/>
    <property type="match status" value="1"/>
</dbReference>
<keyword evidence="6 13" id="KW-0808">Transferase</keyword>
<dbReference type="SUPFAM" id="SSF89550">
    <property type="entry name" value="PHP domain-like"/>
    <property type="match status" value="1"/>
</dbReference>
<keyword evidence="17" id="KW-1185">Reference proteome</keyword>
<reference evidence="17" key="1">
    <citation type="journal article" date="2019" name="Int. J. Syst. Evol. Microbiol.">
        <title>The Global Catalogue of Microorganisms (GCM) 10K type strain sequencing project: providing services to taxonomists for standard genome sequencing and annotation.</title>
        <authorList>
            <consortium name="The Broad Institute Genomics Platform"/>
            <consortium name="The Broad Institute Genome Sequencing Center for Infectious Disease"/>
            <person name="Wu L."/>
            <person name="Ma J."/>
        </authorList>
    </citation>
    <scope>NUCLEOTIDE SEQUENCE [LARGE SCALE GENOMIC DNA]</scope>
    <source>
        <strain evidence="17">CCUG 60023</strain>
    </source>
</reference>
<evidence type="ECO:0000256" key="6">
    <source>
        <dbReference type="ARBA" id="ARBA00022679"/>
    </source>
</evidence>
<dbReference type="InterPro" id="IPR040982">
    <property type="entry name" value="DNA_pol3_finger"/>
</dbReference>
<protein>
    <recommendedName>
        <fullName evidence="4 13">Error-prone DNA polymerase</fullName>
        <ecNumber evidence="3 13">2.7.7.7</ecNumber>
    </recommendedName>
</protein>
<dbReference type="Gene3D" id="1.10.150.870">
    <property type="match status" value="1"/>
</dbReference>
<dbReference type="InterPro" id="IPR023073">
    <property type="entry name" value="DnaE2"/>
</dbReference>
<accession>A0ABW3F8P9</accession>
<name>A0ABW3F8P9_9HYPH</name>